<reference evidence="4" key="1">
    <citation type="submission" date="2022-10" db="EMBL/GenBank/DDBJ databases">
        <title>Tapping the CABI collections for fungal endophytes: first genome assemblies for Collariella, Neodidymelliopsis, Ascochyta clinopodiicola, Didymella pomorum, Didymosphaeria variabile, Neocosmospora piperis and Neocucurbitaria cava.</title>
        <authorList>
            <person name="Hill R."/>
        </authorList>
    </citation>
    <scope>NUCLEOTIDE SEQUENCE</scope>
    <source>
        <strain evidence="4">IMI 355091</strain>
    </source>
</reference>
<dbReference type="GO" id="GO:0006351">
    <property type="term" value="P:DNA-templated transcription"/>
    <property type="evidence" value="ECO:0007669"/>
    <property type="project" value="InterPro"/>
</dbReference>
<dbReference type="PANTHER" id="PTHR31001">
    <property type="entry name" value="UNCHARACTERIZED TRANSCRIPTIONAL REGULATORY PROTEIN"/>
    <property type="match status" value="1"/>
</dbReference>
<organism evidence="4 5">
    <name type="scientific">Didymella pomorum</name>
    <dbReference type="NCBI Taxonomy" id="749634"/>
    <lineage>
        <taxon>Eukaryota</taxon>
        <taxon>Fungi</taxon>
        <taxon>Dikarya</taxon>
        <taxon>Ascomycota</taxon>
        <taxon>Pezizomycotina</taxon>
        <taxon>Dothideomycetes</taxon>
        <taxon>Pleosporomycetidae</taxon>
        <taxon>Pleosporales</taxon>
        <taxon>Pleosporineae</taxon>
        <taxon>Didymellaceae</taxon>
        <taxon>Didymella</taxon>
    </lineage>
</organism>
<name>A0A9W9D7W3_9PLEO</name>
<proteinExistence type="predicted"/>
<feature type="domain" description="Xylanolytic transcriptional activator regulatory" evidence="3">
    <location>
        <begin position="221"/>
        <end position="295"/>
    </location>
</feature>
<evidence type="ECO:0000259" key="3">
    <source>
        <dbReference type="SMART" id="SM00906"/>
    </source>
</evidence>
<comment type="subcellular location">
    <subcellularLocation>
        <location evidence="1">Nucleus</location>
    </subcellularLocation>
</comment>
<dbReference type="PANTHER" id="PTHR31001:SF49">
    <property type="entry name" value="ZN(II)2CYS6 TRANSCRIPTION FACTOR (EUROFUNG)"/>
    <property type="match status" value="1"/>
</dbReference>
<dbReference type="CDD" id="cd12148">
    <property type="entry name" value="fungal_TF_MHR"/>
    <property type="match status" value="1"/>
</dbReference>
<sequence>MEHSTPSSATSSQLSDRLSRDFGRISLQNGTSSYTESDHWTAILEELGDFKDMLNGQEDFEDTDNGRQQPGLDLLLNANAPATRLEILSSIPPRPAVDTMIARYFSSADMPVTLIIHRHAFFRQYEMFWERPFETPIIWVTILIGMMYQVAYYTLAASQNPGTLGDEMLSEYREIVATARQKMMQCLHLGNYLKGSQHTIEALLYLLQIEYVQGEGVEYGCWQLIGVIIRTAIKMGYHRDGSHFPEMSAFDAEMRRRVWYILIQFDIASAAQVGLPRIIKEAQCDTAEPHSLLDDDFDETSAALPPSRPQTEHTIAQFLIYKSRVVSVYGMICDFTTSSKQRDYNEAMRLDDLLERAYAGKPAVLEPKSMQKSIADGPHLITRRLYIAMSYHHAQMTLHRKFMIAAKTTPLYGYSHNICTSASLSALQYQRDLFEQCQPGRMLYSDRWKILSLIQSEFLLATMVICLDLDDDLNRMHRDGCSGAVISGAVTLNMERQRNKEALQASKTIWMNQRDVSKEAQTAVKAIDMVLSKFARLSAGDHDASLWSSGRESEMLARTTGVASGARSEQGISQNYPMDTAIPGSQDAFEWNELFDLDVPWDSWVQI</sequence>
<dbReference type="GO" id="GO:0003677">
    <property type="term" value="F:DNA binding"/>
    <property type="evidence" value="ECO:0007669"/>
    <property type="project" value="InterPro"/>
</dbReference>
<dbReference type="EMBL" id="JAPEVA010000023">
    <property type="protein sequence ID" value="KAJ4407019.1"/>
    <property type="molecule type" value="Genomic_DNA"/>
</dbReference>
<evidence type="ECO:0000256" key="2">
    <source>
        <dbReference type="ARBA" id="ARBA00023242"/>
    </source>
</evidence>
<dbReference type="OrthoDB" id="4934715at2759"/>
<keyword evidence="5" id="KW-1185">Reference proteome</keyword>
<protein>
    <recommendedName>
        <fullName evidence="3">Xylanolytic transcriptional activator regulatory domain-containing protein</fullName>
    </recommendedName>
</protein>
<dbReference type="Pfam" id="PF04082">
    <property type="entry name" value="Fungal_trans"/>
    <property type="match status" value="1"/>
</dbReference>
<dbReference type="InterPro" id="IPR050613">
    <property type="entry name" value="Sec_Metabolite_Reg"/>
</dbReference>
<gene>
    <name evidence="4" type="ORF">N0V91_004185</name>
</gene>
<dbReference type="SMART" id="SM00906">
    <property type="entry name" value="Fungal_trans"/>
    <property type="match status" value="1"/>
</dbReference>
<evidence type="ECO:0000313" key="5">
    <source>
        <dbReference type="Proteomes" id="UP001140510"/>
    </source>
</evidence>
<evidence type="ECO:0000256" key="1">
    <source>
        <dbReference type="ARBA" id="ARBA00004123"/>
    </source>
</evidence>
<accession>A0A9W9D7W3</accession>
<dbReference type="InterPro" id="IPR007219">
    <property type="entry name" value="XnlR_reg_dom"/>
</dbReference>
<keyword evidence="2" id="KW-0539">Nucleus</keyword>
<dbReference type="AlphaFoldDB" id="A0A9W9D7W3"/>
<dbReference type="Proteomes" id="UP001140510">
    <property type="component" value="Unassembled WGS sequence"/>
</dbReference>
<dbReference type="GO" id="GO:0008270">
    <property type="term" value="F:zinc ion binding"/>
    <property type="evidence" value="ECO:0007669"/>
    <property type="project" value="InterPro"/>
</dbReference>
<evidence type="ECO:0000313" key="4">
    <source>
        <dbReference type="EMBL" id="KAJ4407019.1"/>
    </source>
</evidence>
<dbReference type="GO" id="GO:0005634">
    <property type="term" value="C:nucleus"/>
    <property type="evidence" value="ECO:0007669"/>
    <property type="project" value="UniProtKB-SubCell"/>
</dbReference>
<comment type="caution">
    <text evidence="4">The sequence shown here is derived from an EMBL/GenBank/DDBJ whole genome shotgun (WGS) entry which is preliminary data.</text>
</comment>